<dbReference type="PANTHER" id="PTHR42815:SF2">
    <property type="entry name" value="FAD-BINDING, PUTATIVE (AFU_ORTHOLOGUE AFUA_6G07600)-RELATED"/>
    <property type="match status" value="1"/>
</dbReference>
<protein>
    <submittedName>
        <fullName evidence="2">Pyridoxamine 5'-phosphate oxidase</fullName>
    </submittedName>
</protein>
<comment type="caution">
    <text evidence="2">The sequence shown here is derived from an EMBL/GenBank/DDBJ whole genome shotgun (WGS) entry which is preliminary data.</text>
</comment>
<gene>
    <name evidence="2" type="ORF">AYJ54_17130</name>
</gene>
<dbReference type="Proteomes" id="UP000076959">
    <property type="component" value="Unassembled WGS sequence"/>
</dbReference>
<accession>A0A176YMH9</accession>
<sequence>MSVITTVEQLEAIYGATNDASTVKVADHVTPLYRIFIERAPFAALATIGPEGIDCSPRGDLPGFVRIHDPKTLMLPDRRGNNRVDSLRNIMRDPRVALMFLIPGSGNAIRVNGRAHLSVDPELLASFKVDGKAPRSVMVMTVEEIYFQCARAIVRSDLWNPDKRVDPKTLPTPGQILAEMSQNKVGGEEYDRIWPERAAATMW</sequence>
<dbReference type="InterPro" id="IPR011576">
    <property type="entry name" value="Pyridox_Oxase_N"/>
</dbReference>
<dbReference type="NCBIfam" id="TIGR04025">
    <property type="entry name" value="PPOX_FMN_DR2398"/>
    <property type="match status" value="1"/>
</dbReference>
<keyword evidence="3" id="KW-1185">Reference proteome</keyword>
<dbReference type="Pfam" id="PF01243">
    <property type="entry name" value="PNPOx_N"/>
    <property type="match status" value="1"/>
</dbReference>
<name>A0A176YMH9_9BRAD</name>
<dbReference type="EMBL" id="LUUB01000065">
    <property type="protein sequence ID" value="OAF07820.1"/>
    <property type="molecule type" value="Genomic_DNA"/>
</dbReference>
<feature type="domain" description="Pyridoxamine 5'-phosphate oxidase N-terminal" evidence="1">
    <location>
        <begin position="32"/>
        <end position="149"/>
    </location>
</feature>
<dbReference type="Gene3D" id="2.30.110.10">
    <property type="entry name" value="Electron Transport, Fmn-binding Protein, Chain A"/>
    <property type="match status" value="1"/>
</dbReference>
<evidence type="ECO:0000313" key="3">
    <source>
        <dbReference type="Proteomes" id="UP000076959"/>
    </source>
</evidence>
<dbReference type="SUPFAM" id="SSF50475">
    <property type="entry name" value="FMN-binding split barrel"/>
    <property type="match status" value="1"/>
</dbReference>
<organism evidence="2 3">
    <name type="scientific">Bradyrhizobium centrolobii</name>
    <dbReference type="NCBI Taxonomy" id="1505087"/>
    <lineage>
        <taxon>Bacteria</taxon>
        <taxon>Pseudomonadati</taxon>
        <taxon>Pseudomonadota</taxon>
        <taxon>Alphaproteobacteria</taxon>
        <taxon>Hyphomicrobiales</taxon>
        <taxon>Nitrobacteraceae</taxon>
        <taxon>Bradyrhizobium</taxon>
    </lineage>
</organism>
<dbReference type="InterPro" id="IPR012349">
    <property type="entry name" value="Split_barrel_FMN-bd"/>
</dbReference>
<dbReference type="PANTHER" id="PTHR42815">
    <property type="entry name" value="FAD-BINDING, PUTATIVE (AFU_ORTHOLOGUE AFUA_6G07600)-RELATED"/>
    <property type="match status" value="1"/>
</dbReference>
<evidence type="ECO:0000313" key="2">
    <source>
        <dbReference type="EMBL" id="OAF07820.1"/>
    </source>
</evidence>
<dbReference type="RefSeq" id="WP_063702045.1">
    <property type="nucleotide sequence ID" value="NZ_LUUB01000065.1"/>
</dbReference>
<dbReference type="STRING" id="1505087.AYJ54_17130"/>
<reference evidence="2 3" key="1">
    <citation type="submission" date="2016-03" db="EMBL/GenBank/DDBJ databases">
        <title>Draft Genome Sequence of the Strain BR 10245 (Bradyrhizobium sp.) isolated from nodules of Centrolobium paraense.</title>
        <authorList>
            <person name="Simoes-Araujo J.L.Sr."/>
            <person name="Barauna A.C."/>
            <person name="Silva K."/>
            <person name="Zilli J.E."/>
        </authorList>
    </citation>
    <scope>NUCLEOTIDE SEQUENCE [LARGE SCALE GENOMIC DNA]</scope>
    <source>
        <strain evidence="2 3">BR 10245</strain>
    </source>
</reference>
<evidence type="ECO:0000259" key="1">
    <source>
        <dbReference type="Pfam" id="PF01243"/>
    </source>
</evidence>
<dbReference type="AlphaFoldDB" id="A0A176YMH9"/>
<dbReference type="OrthoDB" id="9790331at2"/>
<proteinExistence type="predicted"/>
<dbReference type="InterPro" id="IPR024029">
    <property type="entry name" value="Pyridox_Oxase_FMN-dep"/>
</dbReference>